<feature type="domain" description="C3H1-type" evidence="14">
    <location>
        <begin position="54"/>
        <end position="82"/>
    </location>
</feature>
<dbReference type="InterPro" id="IPR012946">
    <property type="entry name" value="X8"/>
</dbReference>
<dbReference type="EMBL" id="PYDT01000009">
    <property type="protein sequence ID" value="THU51196.1"/>
    <property type="molecule type" value="Genomic_DNA"/>
</dbReference>
<feature type="region of interest" description="Disordered" evidence="13">
    <location>
        <begin position="543"/>
        <end position="562"/>
    </location>
</feature>
<dbReference type="InterPro" id="IPR050974">
    <property type="entry name" value="Plant_ZF_CCCH"/>
</dbReference>
<feature type="zinc finger region" description="C3H1-type" evidence="12">
    <location>
        <begin position="350"/>
        <end position="378"/>
    </location>
</feature>
<evidence type="ECO:0000256" key="3">
    <source>
        <dbReference type="ARBA" id="ARBA00022622"/>
    </source>
</evidence>
<evidence type="ECO:0000256" key="13">
    <source>
        <dbReference type="SAM" id="MobiDB-lite"/>
    </source>
</evidence>
<dbReference type="InterPro" id="IPR000571">
    <property type="entry name" value="Znf_CCCH"/>
</dbReference>
<evidence type="ECO:0000313" key="15">
    <source>
        <dbReference type="EMBL" id="THU51196.1"/>
    </source>
</evidence>
<dbReference type="PANTHER" id="PTHR12506">
    <property type="entry name" value="PROTEIN PHOSPHATASE RELATED"/>
    <property type="match status" value="1"/>
</dbReference>
<dbReference type="Pfam" id="PF07983">
    <property type="entry name" value="X8"/>
    <property type="match status" value="1"/>
</dbReference>
<gene>
    <name evidence="15" type="ORF">C4D60_Mb06t28450</name>
</gene>
<evidence type="ECO:0000256" key="10">
    <source>
        <dbReference type="ARBA" id="ARBA00023157"/>
    </source>
</evidence>
<dbReference type="PANTHER" id="PTHR12506:SF18">
    <property type="entry name" value="ZINC FINGER CCCH DOMAIN-CONTAINING PROTEIN 33-RELATED"/>
    <property type="match status" value="1"/>
</dbReference>
<evidence type="ECO:0000256" key="1">
    <source>
        <dbReference type="ARBA" id="ARBA00004609"/>
    </source>
</evidence>
<evidence type="ECO:0000256" key="9">
    <source>
        <dbReference type="ARBA" id="ARBA00023136"/>
    </source>
</evidence>
<evidence type="ECO:0000256" key="5">
    <source>
        <dbReference type="ARBA" id="ARBA00022729"/>
    </source>
</evidence>
<feature type="region of interest" description="Disordered" evidence="13">
    <location>
        <begin position="570"/>
        <end position="599"/>
    </location>
</feature>
<dbReference type="SUPFAM" id="SSF90229">
    <property type="entry name" value="CCCH zinc finger"/>
    <property type="match status" value="5"/>
</dbReference>
<dbReference type="GO" id="GO:0008270">
    <property type="term" value="F:zinc ion binding"/>
    <property type="evidence" value="ECO:0007669"/>
    <property type="project" value="UniProtKB-KW"/>
</dbReference>
<feature type="domain" description="C3H1-type" evidence="14">
    <location>
        <begin position="99"/>
        <end position="127"/>
    </location>
</feature>
<dbReference type="Gene3D" id="1.20.58.1040">
    <property type="match status" value="1"/>
</dbReference>
<feature type="zinc finger region" description="C3H1-type" evidence="12">
    <location>
        <begin position="145"/>
        <end position="173"/>
    </location>
</feature>
<feature type="compositionally biased region" description="Gly residues" evidence="13">
    <location>
        <begin position="575"/>
        <end position="587"/>
    </location>
</feature>
<feature type="zinc finger region" description="C3H1-type" evidence="12">
    <location>
        <begin position="54"/>
        <end position="82"/>
    </location>
</feature>
<evidence type="ECO:0000256" key="12">
    <source>
        <dbReference type="PROSITE-ProRule" id="PRU00723"/>
    </source>
</evidence>
<keyword evidence="10" id="KW-1015">Disulfide bond</keyword>
<protein>
    <recommendedName>
        <fullName evidence="14">C3H1-type domain-containing protein</fullName>
    </recommendedName>
</protein>
<feature type="domain" description="C3H1-type" evidence="14">
    <location>
        <begin position="145"/>
        <end position="173"/>
    </location>
</feature>
<keyword evidence="9" id="KW-0472">Membrane</keyword>
<feature type="zinc finger region" description="C3H1-type" evidence="12">
    <location>
        <begin position="304"/>
        <end position="332"/>
    </location>
</feature>
<dbReference type="GO" id="GO:0003729">
    <property type="term" value="F:mRNA binding"/>
    <property type="evidence" value="ECO:0007669"/>
    <property type="project" value="UniProtKB-ARBA"/>
</dbReference>
<evidence type="ECO:0000256" key="11">
    <source>
        <dbReference type="ARBA" id="ARBA00023180"/>
    </source>
</evidence>
<keyword evidence="3" id="KW-0336">GPI-anchor</keyword>
<dbReference type="SMART" id="SM00356">
    <property type="entry name" value="ZnF_C3H1"/>
    <property type="match status" value="5"/>
</dbReference>
<organism evidence="15 16">
    <name type="scientific">Musa balbisiana</name>
    <name type="common">Banana</name>
    <dbReference type="NCBI Taxonomy" id="52838"/>
    <lineage>
        <taxon>Eukaryota</taxon>
        <taxon>Viridiplantae</taxon>
        <taxon>Streptophyta</taxon>
        <taxon>Embryophyta</taxon>
        <taxon>Tracheophyta</taxon>
        <taxon>Spermatophyta</taxon>
        <taxon>Magnoliopsida</taxon>
        <taxon>Liliopsida</taxon>
        <taxon>Zingiberales</taxon>
        <taxon>Musaceae</taxon>
        <taxon>Musa</taxon>
    </lineage>
</organism>
<comment type="caution">
    <text evidence="15">The sequence shown here is derived from an EMBL/GenBank/DDBJ whole genome shotgun (WGS) entry which is preliminary data.</text>
</comment>
<feature type="domain" description="C3H1-type" evidence="14">
    <location>
        <begin position="350"/>
        <end position="378"/>
    </location>
</feature>
<dbReference type="InterPro" id="IPR036855">
    <property type="entry name" value="Znf_CCCH_sf"/>
</dbReference>
<evidence type="ECO:0000313" key="16">
    <source>
        <dbReference type="Proteomes" id="UP000317650"/>
    </source>
</evidence>
<dbReference type="Gene3D" id="4.10.1000.10">
    <property type="entry name" value="Zinc finger, CCCH-type"/>
    <property type="match status" value="3"/>
</dbReference>
<dbReference type="Pfam" id="PF00642">
    <property type="entry name" value="zf-CCCH"/>
    <property type="match status" value="5"/>
</dbReference>
<dbReference type="GO" id="GO:0009506">
    <property type="term" value="C:plasmodesma"/>
    <property type="evidence" value="ECO:0007669"/>
    <property type="project" value="UniProtKB-ARBA"/>
</dbReference>
<dbReference type="GO" id="GO:0003677">
    <property type="term" value="F:DNA binding"/>
    <property type="evidence" value="ECO:0007669"/>
    <property type="project" value="UniProtKB-KW"/>
</dbReference>
<dbReference type="GO" id="GO:0098552">
    <property type="term" value="C:side of membrane"/>
    <property type="evidence" value="ECO:0007669"/>
    <property type="project" value="UniProtKB-KW"/>
</dbReference>
<keyword evidence="7 12" id="KW-0862">Zinc</keyword>
<sequence>MEYEGAGLKLRGSARFVTEGPSSLSSHPAIDEGTMWKRNWRGSDSMESGPYPERPGEPDCAYYIRTGLCRFGMTCKFNHPPNRMLAVAATSIRGGYPERVGQPECQYYLKTGTCKFGATCKFHHPKEKAGISEQVQLNILGYPLRPNEKECAYYLRTGECKFGSTCKFHHPQPSNAVLALHGSPVYPSAHSPTTPSQQTYPAEMTNWTLSRSSFIPSPQWQASSSYAQLILPQGVVQVPSWTSYSRQLGSSPEGQQTTGTAQFYSAPQQGETSTGAHGKFPSYRPGPVPVGMYAVPRENIFPERPGQPECQFYMKTGDCKFGAVCKFHHPRERLVPVPNCVLSPLGLPLRPGEPLCDFYSRYGICKFGPNCKYDHPIRTYTYGLSASSMAEVPTAWHLSSILPEPPVLTLPLETAANGSSGVKGRAVRIRMAGLVVLVAATVVGMIGGARGAPTWCIARNGAGATALQAALDYACGSGLADCAPVQPSGICYLPNTLPSHASYAFNSYYQRSNTAPGACDFGGTATVTVTDPSYGSCTYPSSASTAGGSTSTPNTNTPSNSPVTTFTPPTTPTFGGTGGGVGVGGLSPPGFGSTEPNIDTSTASPLRPILLVVATCLCFIPLLL</sequence>
<feature type="domain" description="C3H1-type" evidence="14">
    <location>
        <begin position="304"/>
        <end position="332"/>
    </location>
</feature>
<evidence type="ECO:0000256" key="2">
    <source>
        <dbReference type="ARBA" id="ARBA00022475"/>
    </source>
</evidence>
<keyword evidence="2" id="KW-1003">Cell membrane</keyword>
<evidence type="ECO:0000256" key="4">
    <source>
        <dbReference type="ARBA" id="ARBA00022723"/>
    </source>
</evidence>
<feature type="zinc finger region" description="C3H1-type" evidence="12">
    <location>
        <begin position="99"/>
        <end position="127"/>
    </location>
</feature>
<keyword evidence="4 12" id="KW-0479">Metal-binding</keyword>
<comment type="subcellular location">
    <subcellularLocation>
        <location evidence="1">Cell membrane</location>
        <topology evidence="1">Lipid-anchor</topology>
        <topology evidence="1">GPI-anchor</topology>
    </subcellularLocation>
</comment>
<dbReference type="FunFam" id="1.20.58.1040:FF:000001">
    <property type="entry name" value="Glucan endo-1,3-beta-glucosidase 4"/>
    <property type="match status" value="1"/>
</dbReference>
<evidence type="ECO:0000259" key="14">
    <source>
        <dbReference type="PROSITE" id="PS50103"/>
    </source>
</evidence>
<keyword evidence="3" id="KW-0449">Lipoprotein</keyword>
<dbReference type="PROSITE" id="PS50103">
    <property type="entry name" value="ZF_C3H1"/>
    <property type="match status" value="5"/>
</dbReference>
<evidence type="ECO:0000256" key="8">
    <source>
        <dbReference type="ARBA" id="ARBA00023125"/>
    </source>
</evidence>
<keyword evidence="16" id="KW-1185">Reference proteome</keyword>
<keyword evidence="5" id="KW-0732">Signal</keyword>
<accession>A0A4V6T453</accession>
<dbReference type="STRING" id="52838.A0A4V6T453"/>
<name>A0A4V6T453_MUSBA</name>
<evidence type="ECO:0000256" key="6">
    <source>
        <dbReference type="ARBA" id="ARBA00022771"/>
    </source>
</evidence>
<dbReference type="GO" id="GO:0005886">
    <property type="term" value="C:plasma membrane"/>
    <property type="evidence" value="ECO:0007669"/>
    <property type="project" value="UniProtKB-SubCell"/>
</dbReference>
<keyword evidence="11" id="KW-0325">Glycoprotein</keyword>
<keyword evidence="6 12" id="KW-0863">Zinc-finger</keyword>
<reference evidence="15 16" key="1">
    <citation type="journal article" date="2019" name="Nat. Plants">
        <title>Genome sequencing of Musa balbisiana reveals subgenome evolution and function divergence in polyploid bananas.</title>
        <authorList>
            <person name="Yao X."/>
        </authorList>
    </citation>
    <scope>NUCLEOTIDE SEQUENCE [LARGE SCALE GENOMIC DNA]</scope>
    <source>
        <strain evidence="16">cv. DH-PKW</strain>
        <tissue evidence="15">Leaves</tissue>
    </source>
</reference>
<dbReference type="AlphaFoldDB" id="A0A4V6T453"/>
<proteinExistence type="predicted"/>
<dbReference type="Proteomes" id="UP000317650">
    <property type="component" value="Chromosome 6"/>
</dbReference>
<keyword evidence="8" id="KW-0238">DNA-binding</keyword>
<dbReference type="SMART" id="SM00768">
    <property type="entry name" value="X8"/>
    <property type="match status" value="1"/>
</dbReference>
<evidence type="ECO:0000256" key="7">
    <source>
        <dbReference type="ARBA" id="ARBA00022833"/>
    </source>
</evidence>